<dbReference type="Proteomes" id="UP000241603">
    <property type="component" value="Segment"/>
</dbReference>
<protein>
    <submittedName>
        <fullName evidence="3">Uncharacterized protein</fullName>
    </submittedName>
</protein>
<dbReference type="GO" id="GO:0044423">
    <property type="term" value="C:virion component"/>
    <property type="evidence" value="ECO:0007669"/>
    <property type="project" value="UniProtKB-KW"/>
</dbReference>
<gene>
    <name evidence="3" type="ORF">kps110_113</name>
</gene>
<comment type="subcellular location">
    <subcellularLocation>
        <location evidence="1">Virion</location>
    </subcellularLocation>
</comment>
<dbReference type="EMBL" id="MG770379">
    <property type="protein sequence ID" value="AUV59229.1"/>
    <property type="molecule type" value="Genomic_DNA"/>
</dbReference>
<name>A0A2K9VAJ5_9CAUD</name>
<evidence type="ECO:0000256" key="2">
    <source>
        <dbReference type="ARBA" id="ARBA00022844"/>
    </source>
</evidence>
<dbReference type="InterPro" id="IPR012334">
    <property type="entry name" value="Pectin_lyas_fold"/>
</dbReference>
<evidence type="ECO:0000256" key="1">
    <source>
        <dbReference type="ARBA" id="ARBA00004328"/>
    </source>
</evidence>
<proteinExistence type="predicted"/>
<evidence type="ECO:0000313" key="4">
    <source>
        <dbReference type="Proteomes" id="UP000241603"/>
    </source>
</evidence>
<sequence length="554" mass="61349">MNKYYVDPSVSTNGIGTIESPFNSIDNAIAAGIQHPFTLHLKAGTVSKFSYSNNTTNSFFNNKTTVQSVITRYGVGKKPILTSDNNVRILDAWVCQLKLEDLQVSPMPGSERTAIYFNVVPIGNKSNQNICNFTLNRIDFIGTPESIAGSNGKSRVFCLNALADYGGSTNVAHKILVSNCRFDMLNAGIQIRGNPRLSDTTTYHGDQMKSYGVRVINCSFTNIINSSVFLGWCASKNQSRDVINDDMESGVDGIYHSSYRYNVYDLVTKTAAADVPVWFSGARYLTFQNFEIHGAGPGYPDRQSFDFDYHCHYCLARYGFTSNNARGPMFIQGPFSNSWYSSQGYTPLSSDIYTLYFTLGFGCIGNVIEYVVSYNDGVGRTNRSSDTYWIKTAAYRYVYDCLVRNCVFIDTVSSGNEWVIDVNPQADDSPTALSMTIDSCLFYWSNRTGTDVISSATVARIGDLFAKFKLKNNLFFSEKWGGATPTFTKILTENNKFVSPKFKNGVQMATPAGIREVKELVRLMSTSPCISSGSPNANLDIWGNAGSNIGWEQS</sequence>
<reference evidence="3 4" key="1">
    <citation type="submission" date="2018-01" db="EMBL/GenBank/DDBJ databases">
        <title>Complete genome of Klebsiella pneumoniae bacteriophage vB_KpnM_KpS110.</title>
        <authorList>
            <person name="Verevkin V.V."/>
            <person name="Solovieva E.V."/>
            <person name="Krasilnikova V.M."/>
            <person name="Kislichkina A.A."/>
            <person name="Volozhantsev N.V."/>
        </authorList>
    </citation>
    <scope>NUCLEOTIDE SEQUENCE [LARGE SCALE GENOMIC DNA]</scope>
</reference>
<keyword evidence="2" id="KW-0946">Virion</keyword>
<evidence type="ECO:0000313" key="3">
    <source>
        <dbReference type="EMBL" id="AUV59229.1"/>
    </source>
</evidence>
<dbReference type="Gene3D" id="2.160.20.10">
    <property type="entry name" value="Single-stranded right-handed beta-helix, Pectin lyase-like"/>
    <property type="match status" value="1"/>
</dbReference>
<keyword evidence="4" id="KW-1185">Reference proteome</keyword>
<accession>A0A2K9VAJ5</accession>
<dbReference type="SUPFAM" id="SSF51126">
    <property type="entry name" value="Pectin lyase-like"/>
    <property type="match status" value="1"/>
</dbReference>
<dbReference type="GO" id="GO:0051701">
    <property type="term" value="P:biological process involved in interaction with host"/>
    <property type="evidence" value="ECO:0007669"/>
    <property type="project" value="UniProtKB-ARBA"/>
</dbReference>
<organism evidence="3 4">
    <name type="scientific">Klebsiella phage vB_KpnM_KpS110</name>
    <dbReference type="NCBI Taxonomy" id="2079262"/>
    <lineage>
        <taxon>Viruses</taxon>
        <taxon>Duplodnaviria</taxon>
        <taxon>Heunggongvirae</taxon>
        <taxon>Uroviricota</taxon>
        <taxon>Caudoviricetes</taxon>
        <taxon>Pantevenvirales</taxon>
        <taxon>Ackermannviridae</taxon>
        <taxon>Taipeivirus</taxon>
        <taxon>Taipeivirus KpS110</taxon>
    </lineage>
</organism>
<dbReference type="InterPro" id="IPR011050">
    <property type="entry name" value="Pectin_lyase_fold/virulence"/>
</dbReference>
<dbReference type="GO" id="GO:0019058">
    <property type="term" value="P:viral life cycle"/>
    <property type="evidence" value="ECO:0007669"/>
    <property type="project" value="UniProtKB-ARBA"/>
</dbReference>